<evidence type="ECO:0000259" key="3">
    <source>
        <dbReference type="Pfam" id="PF13708"/>
    </source>
</evidence>
<dbReference type="GO" id="GO:0003676">
    <property type="term" value="F:nucleic acid binding"/>
    <property type="evidence" value="ECO:0007669"/>
    <property type="project" value="InterPro"/>
</dbReference>
<dbReference type="InterPro" id="IPR031339">
    <property type="entry name" value="DUF4942"/>
</dbReference>
<dbReference type="PROSITE" id="PS00092">
    <property type="entry name" value="N6_MTASE"/>
    <property type="match status" value="1"/>
</dbReference>
<evidence type="ECO:0000313" key="4">
    <source>
        <dbReference type="EMBL" id="OZY60444.1"/>
    </source>
</evidence>
<dbReference type="AlphaFoldDB" id="A0A266ND56"/>
<sequence length="544" mass="59960">MNAVAAPAYGEIVDDVAEFFAPMAGDAIDGLLGRYDSARRSIEALHDFVIAGGKAGALNYFLDGNGDNGRHGTISVERLFQLPGAIASLNSSYWGEALALTDVYDAMPQKRRNEWNEQIREHKAPDFEESTVRATLSELLAARAKFFAERVDGIFQALSGEHVTNSPSAFGKRMIVARMLTYYDTVDHDRAGYLNDLRCIIAKFMGREEPSHNSTGPLLEILRRNTGQWHSVDGHAMKIRLYKKGTAHIEIHPEMAWRLNSVLASIYPSAIPASFRTKPARRTKEFQMVGRPLPFTVVNALAGMKQQPCKPVQVDHWSLPREPLTDNANALQFSYDRHSAITQAEAEKVLAMIGGVKRTAGGHSWFEFDFNPRSALDEIISSGCIPDQKAHQFYPTPENVAAAAVEMAQIEPEHSCLEPSAGMGGLADLMPKAKTVCIEISDLHCEVLKAKGYYVECADFLKWQITGKYDRIVMNPPYSEGRWQAHIERAASMLKLGGRLVAVLPASAKGKDVLPGLKHEWSQIYNNEFAGTSVSVVILSASAA</sequence>
<keyword evidence="2" id="KW-0808">Transferase</keyword>
<dbReference type="Pfam" id="PF13708">
    <property type="entry name" value="DUF4942"/>
    <property type="match status" value="1"/>
</dbReference>
<evidence type="ECO:0000256" key="1">
    <source>
        <dbReference type="ARBA" id="ARBA00022603"/>
    </source>
</evidence>
<proteinExistence type="predicted"/>
<dbReference type="RefSeq" id="WP_094992596.1">
    <property type="nucleotide sequence ID" value="NZ_NQKI01000006.1"/>
</dbReference>
<comment type="caution">
    <text evidence="4">The sequence shown here is derived from an EMBL/GenBank/DDBJ whole genome shotgun (WGS) entry which is preliminary data.</text>
</comment>
<dbReference type="OrthoDB" id="6128088at2"/>
<dbReference type="EMBL" id="NQKI01000006">
    <property type="protein sequence ID" value="OZY60444.1"/>
    <property type="molecule type" value="Genomic_DNA"/>
</dbReference>
<dbReference type="InterPro" id="IPR029063">
    <property type="entry name" value="SAM-dependent_MTases_sf"/>
</dbReference>
<dbReference type="CDD" id="cd02440">
    <property type="entry name" value="AdoMet_MTases"/>
    <property type="match status" value="1"/>
</dbReference>
<keyword evidence="4" id="KW-0255">Endonuclease</keyword>
<evidence type="ECO:0000256" key="2">
    <source>
        <dbReference type="ARBA" id="ARBA00022679"/>
    </source>
</evidence>
<dbReference type="GO" id="GO:0004519">
    <property type="term" value="F:endonuclease activity"/>
    <property type="evidence" value="ECO:0007669"/>
    <property type="project" value="UniProtKB-KW"/>
</dbReference>
<organism evidence="4 5">
    <name type="scientific">Pseudomonas lundensis</name>
    <dbReference type="NCBI Taxonomy" id="86185"/>
    <lineage>
        <taxon>Bacteria</taxon>
        <taxon>Pseudomonadati</taxon>
        <taxon>Pseudomonadota</taxon>
        <taxon>Gammaproteobacteria</taxon>
        <taxon>Pseudomonadales</taxon>
        <taxon>Pseudomonadaceae</taxon>
        <taxon>Pseudomonas</taxon>
    </lineage>
</organism>
<dbReference type="PRINTS" id="PR00507">
    <property type="entry name" value="N12N6MTFRASE"/>
</dbReference>
<accession>A0A266ND56</accession>
<protein>
    <submittedName>
        <fullName evidence="4">Restriction endonuclease subunit M</fullName>
    </submittedName>
</protein>
<feature type="domain" description="DUF4942" evidence="3">
    <location>
        <begin position="87"/>
        <end position="268"/>
    </location>
</feature>
<name>A0A266ND56_9PSED</name>
<keyword evidence="4" id="KW-0378">Hydrolase</keyword>
<evidence type="ECO:0000313" key="5">
    <source>
        <dbReference type="Proteomes" id="UP000215788"/>
    </source>
</evidence>
<keyword evidence="4" id="KW-0540">Nuclease</keyword>
<dbReference type="InterPro" id="IPR002052">
    <property type="entry name" value="DNA_methylase_N6_adenine_CS"/>
</dbReference>
<dbReference type="GO" id="GO:0008168">
    <property type="term" value="F:methyltransferase activity"/>
    <property type="evidence" value="ECO:0007669"/>
    <property type="project" value="UniProtKB-KW"/>
</dbReference>
<dbReference type="GO" id="GO:0032259">
    <property type="term" value="P:methylation"/>
    <property type="evidence" value="ECO:0007669"/>
    <property type="project" value="UniProtKB-KW"/>
</dbReference>
<dbReference type="SUPFAM" id="SSF53335">
    <property type="entry name" value="S-adenosyl-L-methionine-dependent methyltransferases"/>
    <property type="match status" value="1"/>
</dbReference>
<dbReference type="Gene3D" id="3.40.50.150">
    <property type="entry name" value="Vaccinia Virus protein VP39"/>
    <property type="match status" value="1"/>
</dbReference>
<reference evidence="4 5" key="1">
    <citation type="submission" date="2017-08" db="EMBL/GenBank/DDBJ databases">
        <title>Genomic and metabolic characterisation of spoilage-associated Pseudomonas species.</title>
        <authorList>
            <person name="Stanborough T."/>
            <person name="Fegan N."/>
            <person name="Powell S.M."/>
            <person name="Singh T."/>
            <person name="Tamplin M.L."/>
            <person name="Chandry P.S."/>
        </authorList>
    </citation>
    <scope>NUCLEOTIDE SEQUENCE [LARGE SCALE GENOMIC DNA]</scope>
    <source>
        <strain evidence="4 5">L1802</strain>
    </source>
</reference>
<dbReference type="Proteomes" id="UP000215788">
    <property type="component" value="Unassembled WGS sequence"/>
</dbReference>
<keyword evidence="1" id="KW-0489">Methyltransferase</keyword>
<gene>
    <name evidence="4" type="ORF">CJF39_06070</name>
</gene>